<sequence length="121" mass="12535">MSEFAGPTGPIRDVTTGMTVVDADGEAVGTVDEVRMSDAGATTGAGQSSETSGNVLTSLAEIFSTDSGMSEQAQERLARLGYVRVDASGLFSGHRYVEADQIASVAGDEVRLSVAADQLFR</sequence>
<proteinExistence type="predicted"/>
<protein>
    <recommendedName>
        <fullName evidence="3">PRC-barrel domain protein</fullName>
    </recommendedName>
</protein>
<gene>
    <name evidence="1" type="ORF">GCM10023198_33890</name>
</gene>
<reference evidence="2" key="1">
    <citation type="journal article" date="2019" name="Int. J. Syst. Evol. Microbiol.">
        <title>The Global Catalogue of Microorganisms (GCM) 10K type strain sequencing project: providing services to taxonomists for standard genome sequencing and annotation.</title>
        <authorList>
            <consortium name="The Broad Institute Genomics Platform"/>
            <consortium name="The Broad Institute Genome Sequencing Center for Infectious Disease"/>
            <person name="Wu L."/>
            <person name="Ma J."/>
        </authorList>
    </citation>
    <scope>NUCLEOTIDE SEQUENCE [LARGE SCALE GENOMIC DNA]</scope>
    <source>
        <strain evidence="2">JCM 17975</strain>
    </source>
</reference>
<accession>A0ABP8XIU4</accession>
<evidence type="ECO:0008006" key="3">
    <source>
        <dbReference type="Google" id="ProtNLM"/>
    </source>
</evidence>
<comment type="caution">
    <text evidence="1">The sequence shown here is derived from an EMBL/GenBank/DDBJ whole genome shotgun (WGS) entry which is preliminary data.</text>
</comment>
<organism evidence="1 2">
    <name type="scientific">Promicromonospora umidemergens</name>
    <dbReference type="NCBI Taxonomy" id="629679"/>
    <lineage>
        <taxon>Bacteria</taxon>
        <taxon>Bacillati</taxon>
        <taxon>Actinomycetota</taxon>
        <taxon>Actinomycetes</taxon>
        <taxon>Micrococcales</taxon>
        <taxon>Promicromonosporaceae</taxon>
        <taxon>Promicromonospora</taxon>
    </lineage>
</organism>
<dbReference type="Proteomes" id="UP001500843">
    <property type="component" value="Unassembled WGS sequence"/>
</dbReference>
<dbReference type="RefSeq" id="WP_253874695.1">
    <property type="nucleotide sequence ID" value="NZ_BAABHM010000015.1"/>
</dbReference>
<evidence type="ECO:0000313" key="1">
    <source>
        <dbReference type="EMBL" id="GAA4708454.1"/>
    </source>
</evidence>
<name>A0ABP8XIU4_9MICO</name>
<dbReference type="EMBL" id="BAABHM010000015">
    <property type="protein sequence ID" value="GAA4708454.1"/>
    <property type="molecule type" value="Genomic_DNA"/>
</dbReference>
<keyword evidence="2" id="KW-1185">Reference proteome</keyword>
<evidence type="ECO:0000313" key="2">
    <source>
        <dbReference type="Proteomes" id="UP001500843"/>
    </source>
</evidence>